<dbReference type="InterPro" id="IPR013083">
    <property type="entry name" value="Znf_RING/FYVE/PHD"/>
</dbReference>
<dbReference type="InterPro" id="IPR011011">
    <property type="entry name" value="Znf_FYVE_PHD"/>
</dbReference>
<reference evidence="7" key="2">
    <citation type="submission" date="2025-08" db="UniProtKB">
        <authorList>
            <consortium name="RefSeq"/>
        </authorList>
    </citation>
    <scope>IDENTIFICATION</scope>
    <source>
        <tissue evidence="7">Leaf</tissue>
    </source>
</reference>
<dbReference type="InterPro" id="IPR054483">
    <property type="entry name" value="DC1-like_CT"/>
</dbReference>
<reference evidence="6" key="1">
    <citation type="journal article" date="2014" name="Nat. Commun.">
        <title>The emerging biofuel crop Camelina sativa retains a highly undifferentiated hexaploid genome structure.</title>
        <authorList>
            <person name="Kagale S."/>
            <person name="Koh C."/>
            <person name="Nixon J."/>
            <person name="Bollina V."/>
            <person name="Clarke W.E."/>
            <person name="Tuteja R."/>
            <person name="Spillane C."/>
            <person name="Robinson S.J."/>
            <person name="Links M.G."/>
            <person name="Clarke C."/>
            <person name="Higgins E.E."/>
            <person name="Huebert T."/>
            <person name="Sharpe A.G."/>
            <person name="Parkin I.A."/>
        </authorList>
    </citation>
    <scope>NUCLEOTIDE SEQUENCE [LARGE SCALE GENOMIC DNA]</scope>
    <source>
        <strain evidence="6">cv. DH55</strain>
    </source>
</reference>
<dbReference type="PANTHER" id="PTHR32410">
    <property type="entry name" value="CYSTEINE/HISTIDINE-RICH C1 DOMAIN FAMILY PROTEIN"/>
    <property type="match status" value="1"/>
</dbReference>
<dbReference type="InterPro" id="IPR002219">
    <property type="entry name" value="PKC_DAG/PE"/>
</dbReference>
<gene>
    <name evidence="7" type="primary">LOC104792855</name>
</gene>
<dbReference type="SUPFAM" id="SSF57889">
    <property type="entry name" value="Cysteine-rich domain"/>
    <property type="match status" value="3"/>
</dbReference>
<dbReference type="InterPro" id="IPR053192">
    <property type="entry name" value="Vacuole_Formation_Reg"/>
</dbReference>
<feature type="domain" description="Phorbol-ester/DAG-type" evidence="5">
    <location>
        <begin position="140"/>
        <end position="190"/>
    </location>
</feature>
<dbReference type="Pfam" id="PF03107">
    <property type="entry name" value="C1_2"/>
    <property type="match status" value="4"/>
</dbReference>
<keyword evidence="1" id="KW-0479">Metal-binding</keyword>
<dbReference type="RefSeq" id="XP_010517401.1">
    <property type="nucleotide sequence ID" value="XM_010519099.1"/>
</dbReference>
<dbReference type="Gene3D" id="3.30.40.10">
    <property type="entry name" value="Zinc/RING finger domain, C3HC4 (zinc finger)"/>
    <property type="match status" value="1"/>
</dbReference>
<evidence type="ECO:0000256" key="2">
    <source>
        <dbReference type="ARBA" id="ARBA00022737"/>
    </source>
</evidence>
<dbReference type="InterPro" id="IPR046349">
    <property type="entry name" value="C1-like_sf"/>
</dbReference>
<accession>A0ABM0ZLG5</accession>
<evidence type="ECO:0000313" key="6">
    <source>
        <dbReference type="Proteomes" id="UP000694864"/>
    </source>
</evidence>
<proteinExistence type="predicted"/>
<keyword evidence="3" id="KW-0863">Zinc-finger</keyword>
<dbReference type="PROSITE" id="PS50081">
    <property type="entry name" value="ZF_DAG_PE_2"/>
    <property type="match status" value="1"/>
</dbReference>
<dbReference type="GeneID" id="104792855"/>
<name>A0ABM0ZLG5_CAMSA</name>
<organism evidence="6 7">
    <name type="scientific">Camelina sativa</name>
    <name type="common">False flax</name>
    <name type="synonym">Myagrum sativum</name>
    <dbReference type="NCBI Taxonomy" id="90675"/>
    <lineage>
        <taxon>Eukaryota</taxon>
        <taxon>Viridiplantae</taxon>
        <taxon>Streptophyta</taxon>
        <taxon>Embryophyta</taxon>
        <taxon>Tracheophyta</taxon>
        <taxon>Spermatophyta</taxon>
        <taxon>Magnoliopsida</taxon>
        <taxon>eudicotyledons</taxon>
        <taxon>Gunneridae</taxon>
        <taxon>Pentapetalae</taxon>
        <taxon>rosids</taxon>
        <taxon>malvids</taxon>
        <taxon>Brassicales</taxon>
        <taxon>Brassicaceae</taxon>
        <taxon>Camelineae</taxon>
        <taxon>Camelina</taxon>
    </lineage>
</organism>
<dbReference type="Pfam" id="PF22926">
    <property type="entry name" value="C1-like_CT"/>
    <property type="match status" value="1"/>
</dbReference>
<evidence type="ECO:0000256" key="1">
    <source>
        <dbReference type="ARBA" id="ARBA00022723"/>
    </source>
</evidence>
<dbReference type="SUPFAM" id="SSF57903">
    <property type="entry name" value="FYVE/PHD zinc finger"/>
    <property type="match status" value="1"/>
</dbReference>
<sequence length="641" mass="74339">MDSIGAFHEVEKDGKLVLVYHHPKYSPIPQTLTVTSSADPSFQPLFLCPHRRWSKNAPSIIYSTFHLPNASPEYTTDSGDHHVMPLFWCNNKKFDSSGGCFVCGNSNFGTDYYFCEHCNQSFHKECVESPLQIKHPYHPKHSLQLSHYRSQLRDNECTYCRRSAYFLLYRCTICQVFMHPTCAMKPIPFVIDPPKKHAHPLTFFPRQTSLNCDVCGLLRKIYPTYVCFRCNFVAHNDCMNFPNIIKISRHLHRISFTFSLPSRERVCGVCRQIANGDYGAYTCDTCSDYVVHPICAIEKDVWDGKELEGVPEEDDITQDDGPFEVISEGKILHFLHKRYLQLEVSKVYDENMLCQACGLPIYEGNFYVSMAREYILHETCAKAPRRIQHPLHPHPLHLEVDERSLNERYTYSCIACGCLSLGFAYVCKYGLCTGSSLKLDVKCALISEPFEYEGHEHPLFLALGPEIKPICHVCKTECLNPLNCIKCNFILCFKCATLPYKARYKHDPHFLTISCGEEVRAKEWCEICELNLKDTYTEVFYRCNECFTTCHIECLLGGNPNMKPGQYFYMRGSWIQILPKCNTSRPSCHSCKKRCVGRIYALHRDRIACSYYCMENLYERLYDFRMVRPNVDKRRYSFSKR</sequence>
<keyword evidence="4" id="KW-0862">Zinc</keyword>
<protein>
    <submittedName>
        <fullName evidence="7">Uncharacterized protein LOC104792855</fullName>
    </submittedName>
</protein>
<evidence type="ECO:0000256" key="4">
    <source>
        <dbReference type="ARBA" id="ARBA00022833"/>
    </source>
</evidence>
<evidence type="ECO:0000313" key="7">
    <source>
        <dbReference type="RefSeq" id="XP_010517401.1"/>
    </source>
</evidence>
<keyword evidence="2" id="KW-0677">Repeat</keyword>
<dbReference type="InterPro" id="IPR004146">
    <property type="entry name" value="DC1"/>
</dbReference>
<dbReference type="PANTHER" id="PTHR32410:SF181">
    <property type="entry name" value="CYSTEINE_HISTIDINE-RICH C1 DOMAIN FAMILY PROTEIN"/>
    <property type="match status" value="1"/>
</dbReference>
<evidence type="ECO:0000256" key="3">
    <source>
        <dbReference type="ARBA" id="ARBA00022771"/>
    </source>
</evidence>
<evidence type="ECO:0000259" key="5">
    <source>
        <dbReference type="PROSITE" id="PS50081"/>
    </source>
</evidence>
<dbReference type="Proteomes" id="UP000694864">
    <property type="component" value="Chromosome 6"/>
</dbReference>
<keyword evidence="6" id="KW-1185">Reference proteome</keyword>